<dbReference type="Proteomes" id="UP000294937">
    <property type="component" value="Unassembled WGS sequence"/>
</dbReference>
<protein>
    <submittedName>
        <fullName evidence="2">Uncharacterized protein</fullName>
    </submittedName>
</protein>
<evidence type="ECO:0000313" key="3">
    <source>
        <dbReference type="Proteomes" id="UP000294937"/>
    </source>
</evidence>
<name>A0A4V2UVF1_9BACL</name>
<evidence type="ECO:0000313" key="2">
    <source>
        <dbReference type="EMBL" id="TCS95557.1"/>
    </source>
</evidence>
<keyword evidence="1" id="KW-0472">Membrane</keyword>
<feature type="transmembrane region" description="Helical" evidence="1">
    <location>
        <begin position="31"/>
        <end position="47"/>
    </location>
</feature>
<reference evidence="2 3" key="1">
    <citation type="submission" date="2019-03" db="EMBL/GenBank/DDBJ databases">
        <title>Genomic Encyclopedia of Type Strains, Phase IV (KMG-IV): sequencing the most valuable type-strain genomes for metagenomic binning, comparative biology and taxonomic classification.</title>
        <authorList>
            <person name="Goeker M."/>
        </authorList>
    </citation>
    <scope>NUCLEOTIDE SEQUENCE [LARGE SCALE GENOMIC DNA]</scope>
    <source>
        <strain evidence="2 3">DSM 45707</strain>
    </source>
</reference>
<accession>A0A4V2UVF1</accession>
<feature type="transmembrane region" description="Helical" evidence="1">
    <location>
        <begin position="7"/>
        <end position="25"/>
    </location>
</feature>
<gene>
    <name evidence="2" type="ORF">EDD58_102131</name>
</gene>
<keyword evidence="3" id="KW-1185">Reference proteome</keyword>
<proteinExistence type="predicted"/>
<sequence length="55" mass="6288">MKVFKVVNIVLGILLCIFIIYSLLIDTSVNASWIIIGLILLTSLFFIERSFIKNK</sequence>
<dbReference type="AlphaFoldDB" id="A0A4V2UVF1"/>
<dbReference type="EMBL" id="SMAG01000002">
    <property type="protein sequence ID" value="TCS95557.1"/>
    <property type="molecule type" value="Genomic_DNA"/>
</dbReference>
<comment type="caution">
    <text evidence="2">The sequence shown here is derived from an EMBL/GenBank/DDBJ whole genome shotgun (WGS) entry which is preliminary data.</text>
</comment>
<evidence type="ECO:0000256" key="1">
    <source>
        <dbReference type="SAM" id="Phobius"/>
    </source>
</evidence>
<keyword evidence="1" id="KW-0812">Transmembrane</keyword>
<keyword evidence="1" id="KW-1133">Transmembrane helix</keyword>
<organism evidence="2 3">
    <name type="scientific">Hazenella coriacea</name>
    <dbReference type="NCBI Taxonomy" id="1179467"/>
    <lineage>
        <taxon>Bacteria</taxon>
        <taxon>Bacillati</taxon>
        <taxon>Bacillota</taxon>
        <taxon>Bacilli</taxon>
        <taxon>Bacillales</taxon>
        <taxon>Thermoactinomycetaceae</taxon>
        <taxon>Hazenella</taxon>
    </lineage>
</organism>